<gene>
    <name evidence="1" type="ORF">MW7_017560</name>
</gene>
<dbReference type="Proteomes" id="UP000004277">
    <property type="component" value="Unassembled WGS sequence"/>
</dbReference>
<keyword evidence="2" id="KW-1185">Reference proteome</keyword>
<protein>
    <submittedName>
        <fullName evidence="1">IclR family transcriptional regulator</fullName>
    </submittedName>
</protein>
<reference evidence="1" key="1">
    <citation type="submission" date="2019-05" db="EMBL/GenBank/DDBJ databases">
        <title>Revised genome assembly of Burkholderiaceae (previously Ralstonia) sp. PBA.</title>
        <authorList>
            <person name="Gan H.M."/>
        </authorList>
    </citation>
    <scope>NUCLEOTIDE SEQUENCE</scope>
    <source>
        <strain evidence="1">PBA</strain>
    </source>
</reference>
<dbReference type="EMBL" id="AKCV02000026">
    <property type="protein sequence ID" value="TMS56868.1"/>
    <property type="molecule type" value="Genomic_DNA"/>
</dbReference>
<comment type="caution">
    <text evidence="1">The sequence shown here is derived from an EMBL/GenBank/DDBJ whole genome shotgun (WGS) entry which is preliminary data.</text>
</comment>
<accession>A0ACD3SKZ7</accession>
<proteinExistence type="predicted"/>
<name>A0ACD3SKZ7_9BURK</name>
<sequence>MAAQAFARLIFGVVIEHNLMCLILRSWPPFILHDSNYNPKHLLRHMNNRAAQDRNEVNQAGDGPLGRVFSVIDLFAHVGLVSVSDIVNMLKIPRPTANRYLQSLEQLGLIQRSPYYGKYCLSAKMASLAHLMLTSTSAYAPIRSMLTGLSRRTGESTNIAVMSMGYVQFVATAEAATRVQHIQSGMRVPLHTSAVGHVFLASMSERLVAQYLETGPWAPLSKYTITDPDDLRKKVEQVKKDGFSINNSGYLEGIIGVSVPVRDQNKNILAAVGLYASTREKSEADVLEMIPTMRVYADRIGKILRE</sequence>
<evidence type="ECO:0000313" key="1">
    <source>
        <dbReference type="EMBL" id="TMS56868.1"/>
    </source>
</evidence>
<evidence type="ECO:0000313" key="2">
    <source>
        <dbReference type="Proteomes" id="UP000004277"/>
    </source>
</evidence>
<organism evidence="1 2">
    <name type="scientific">Imbroritus primus</name>
    <dbReference type="NCBI Taxonomy" id="3058603"/>
    <lineage>
        <taxon>Bacteria</taxon>
        <taxon>Pseudomonadati</taxon>
        <taxon>Pseudomonadota</taxon>
        <taxon>Betaproteobacteria</taxon>
        <taxon>Burkholderiales</taxon>
        <taxon>Burkholderiaceae</taxon>
        <taxon>Imbroritus</taxon>
    </lineage>
</organism>